<organism evidence="1 2">
    <name type="scientific">Mucuna pruriens</name>
    <name type="common">Velvet bean</name>
    <name type="synonym">Dolichos pruriens</name>
    <dbReference type="NCBI Taxonomy" id="157652"/>
    <lineage>
        <taxon>Eukaryota</taxon>
        <taxon>Viridiplantae</taxon>
        <taxon>Streptophyta</taxon>
        <taxon>Embryophyta</taxon>
        <taxon>Tracheophyta</taxon>
        <taxon>Spermatophyta</taxon>
        <taxon>Magnoliopsida</taxon>
        <taxon>eudicotyledons</taxon>
        <taxon>Gunneridae</taxon>
        <taxon>Pentapetalae</taxon>
        <taxon>rosids</taxon>
        <taxon>fabids</taxon>
        <taxon>Fabales</taxon>
        <taxon>Fabaceae</taxon>
        <taxon>Papilionoideae</taxon>
        <taxon>50 kb inversion clade</taxon>
        <taxon>NPAAA clade</taxon>
        <taxon>indigoferoid/millettioid clade</taxon>
        <taxon>Phaseoleae</taxon>
        <taxon>Mucuna</taxon>
    </lineage>
</organism>
<proteinExistence type="predicted"/>
<sequence length="130" mass="14080">MDSGLARIIATPPAFRTSCPFTTLGTFPPMSHNTTFPLTSTFFKDPGRQNAEELFPFEPAYKSGNKLGEKSLGWNNDSPSYSAPFPSTADAAIFLSIVLAPTVRIHGASFERVLYSGPAFAAEQLTKTPF</sequence>
<accession>A0A371HIT4</accession>
<keyword evidence="2" id="KW-1185">Reference proteome</keyword>
<dbReference type="AlphaFoldDB" id="A0A371HIT4"/>
<comment type="caution">
    <text evidence="1">The sequence shown here is derived from an EMBL/GenBank/DDBJ whole genome shotgun (WGS) entry which is preliminary data.</text>
</comment>
<dbReference type="Proteomes" id="UP000257109">
    <property type="component" value="Unassembled WGS sequence"/>
</dbReference>
<gene>
    <name evidence="1" type="ORF">CR513_13785</name>
</gene>
<name>A0A371HIT4_MUCPR</name>
<reference evidence="1" key="1">
    <citation type="submission" date="2018-05" db="EMBL/GenBank/DDBJ databases">
        <title>Draft genome of Mucuna pruriens seed.</title>
        <authorList>
            <person name="Nnadi N.E."/>
            <person name="Vos R."/>
            <person name="Hasami M.H."/>
            <person name="Devisetty U.K."/>
            <person name="Aguiy J.C."/>
        </authorList>
    </citation>
    <scope>NUCLEOTIDE SEQUENCE [LARGE SCALE GENOMIC DNA]</scope>
    <source>
        <strain evidence="1">JCA_2017</strain>
    </source>
</reference>
<evidence type="ECO:0000313" key="2">
    <source>
        <dbReference type="Proteomes" id="UP000257109"/>
    </source>
</evidence>
<dbReference type="EMBL" id="QJKJ01002474">
    <property type="protein sequence ID" value="RDY02715.1"/>
    <property type="molecule type" value="Genomic_DNA"/>
</dbReference>
<feature type="non-terminal residue" evidence="1">
    <location>
        <position position="1"/>
    </location>
</feature>
<protein>
    <submittedName>
        <fullName evidence="1">Uncharacterized protein</fullName>
    </submittedName>
</protein>
<dbReference type="OrthoDB" id="1750598at2759"/>
<evidence type="ECO:0000313" key="1">
    <source>
        <dbReference type="EMBL" id="RDY02715.1"/>
    </source>
</evidence>